<sequence>MQDTLCNLAASPSRRRPLPRSLALAVSPWPNPAWPPVASSTTSQPCLASSSSLPPNPPQILQGRPILRPPPHPVASIPREETKLELYVEREPAAKKPSSLRFTWGGSFRKTDKGKKENNLKKKVVLPLEEGEGGGSGHLLRKHKHRIVFSDVVFKNRWSDVNSVDLISLKSEMLNLLSSKWFSSTTTRLCHNWPQGATSRAYTLQTPTASITTIFNKESQITRPTSSTSHRTPSLRGFRKCRRALRRYSEAGTTPSKQKSSGFLFLLYENTPKKLELSLMISLHALGQVDGDGDDLGGNVELLDTEGLLEDDLAETLYNNHRILQHNSNRVVALQ</sequence>
<evidence type="ECO:0000256" key="1">
    <source>
        <dbReference type="SAM" id="MobiDB-lite"/>
    </source>
</evidence>
<comment type="caution">
    <text evidence="2">The sequence shown here is derived from an EMBL/GenBank/DDBJ whole genome shotgun (WGS) entry which is preliminary data.</text>
</comment>
<keyword evidence="3" id="KW-1185">Reference proteome</keyword>
<evidence type="ECO:0000313" key="3">
    <source>
        <dbReference type="Proteomes" id="UP000652761"/>
    </source>
</evidence>
<gene>
    <name evidence="2" type="ORF">Taro_040124</name>
</gene>
<dbReference type="Proteomes" id="UP000652761">
    <property type="component" value="Unassembled WGS sequence"/>
</dbReference>
<reference evidence="2" key="1">
    <citation type="submission" date="2017-07" db="EMBL/GenBank/DDBJ databases">
        <title>Taro Niue Genome Assembly and Annotation.</title>
        <authorList>
            <person name="Atibalentja N."/>
            <person name="Keating K."/>
            <person name="Fields C.J."/>
        </authorList>
    </citation>
    <scope>NUCLEOTIDE SEQUENCE</scope>
    <source>
        <strain evidence="2">Niue_2</strain>
        <tissue evidence="2">Leaf</tissue>
    </source>
</reference>
<evidence type="ECO:0000313" key="2">
    <source>
        <dbReference type="EMBL" id="MQM07287.1"/>
    </source>
</evidence>
<name>A0A843WI92_COLES</name>
<feature type="compositionally biased region" description="Low complexity" evidence="1">
    <location>
        <begin position="39"/>
        <end position="53"/>
    </location>
</feature>
<proteinExistence type="predicted"/>
<dbReference type="OrthoDB" id="8062037at2759"/>
<protein>
    <submittedName>
        <fullName evidence="2">Uncharacterized protein</fullName>
    </submittedName>
</protein>
<organism evidence="2 3">
    <name type="scientific">Colocasia esculenta</name>
    <name type="common">Wild taro</name>
    <name type="synonym">Arum esculentum</name>
    <dbReference type="NCBI Taxonomy" id="4460"/>
    <lineage>
        <taxon>Eukaryota</taxon>
        <taxon>Viridiplantae</taxon>
        <taxon>Streptophyta</taxon>
        <taxon>Embryophyta</taxon>
        <taxon>Tracheophyta</taxon>
        <taxon>Spermatophyta</taxon>
        <taxon>Magnoliopsida</taxon>
        <taxon>Liliopsida</taxon>
        <taxon>Araceae</taxon>
        <taxon>Aroideae</taxon>
        <taxon>Colocasieae</taxon>
        <taxon>Colocasia</taxon>
    </lineage>
</organism>
<dbReference type="AlphaFoldDB" id="A0A843WI92"/>
<feature type="region of interest" description="Disordered" evidence="1">
    <location>
        <begin position="28"/>
        <end position="55"/>
    </location>
</feature>
<accession>A0A843WI92</accession>
<dbReference type="EMBL" id="NMUH01003840">
    <property type="protein sequence ID" value="MQM07287.1"/>
    <property type="molecule type" value="Genomic_DNA"/>
</dbReference>